<protein>
    <submittedName>
        <fullName evidence="2">Uncharacterized protein</fullName>
    </submittedName>
</protein>
<gene>
    <name evidence="2" type="ORF">K470DRAFT_42765</name>
</gene>
<name>A0A6A7C1F6_9PEZI</name>
<dbReference type="InterPro" id="IPR018626">
    <property type="entry name" value="LCHN/Anr2"/>
</dbReference>
<accession>A0A6A7C1F6</accession>
<dbReference type="AlphaFoldDB" id="A0A6A7C1F6"/>
<dbReference type="Proteomes" id="UP000799421">
    <property type="component" value="Unassembled WGS sequence"/>
</dbReference>
<dbReference type="OrthoDB" id="2152680at2759"/>
<keyword evidence="1" id="KW-0812">Transmembrane</keyword>
<dbReference type="GO" id="GO:0005811">
    <property type="term" value="C:lipid droplet"/>
    <property type="evidence" value="ECO:0007669"/>
    <property type="project" value="TreeGrafter"/>
</dbReference>
<keyword evidence="3" id="KW-1185">Reference proteome</keyword>
<sequence length="377" mass="41937">MAPKTTALILAHFHPRVGYKLTFSRSDPTLSLSLAEIEYKLFPSGLHAVPSDVIYFSHADQIGVAVFQQRKSGASQRGAEFSSLGVLIPRTAGGDLWKYIPKLRELVDGEEEELEGFWGTCTLKDSLEDPTPEAENPRKRFGALVRLLGERVFMLLRFVMQGKRVLILDGPPVKRGGEVCFLLGSLAGTGRCLFSVGVRDIPLLEGEGGYVATTTDGILAEKRGLFDYLVEVIGENRVRVKGRDGREVKVGKRDWEKWSMLKGEGGILGESSDKIEGHFRDLRETFLRKLERMVEDRYSDEDTPRVVVIGADQIRALGLDPSAEMDREFVVDMVRIHLGKNGVVQSGRRRSRKVRVCGVVLGISLSVIAILIYVNYC</sequence>
<dbReference type="PANTHER" id="PTHR28153:SF1">
    <property type="entry name" value="DUF4484 DOMAIN-CONTAINING PROTEIN"/>
    <property type="match status" value="1"/>
</dbReference>
<evidence type="ECO:0000313" key="2">
    <source>
        <dbReference type="EMBL" id="KAF2861396.1"/>
    </source>
</evidence>
<dbReference type="Pfam" id="PF09804">
    <property type="entry name" value="DENND11"/>
    <property type="match status" value="2"/>
</dbReference>
<organism evidence="2 3">
    <name type="scientific">Piedraia hortae CBS 480.64</name>
    <dbReference type="NCBI Taxonomy" id="1314780"/>
    <lineage>
        <taxon>Eukaryota</taxon>
        <taxon>Fungi</taxon>
        <taxon>Dikarya</taxon>
        <taxon>Ascomycota</taxon>
        <taxon>Pezizomycotina</taxon>
        <taxon>Dothideomycetes</taxon>
        <taxon>Dothideomycetidae</taxon>
        <taxon>Capnodiales</taxon>
        <taxon>Piedraiaceae</taxon>
        <taxon>Piedraia</taxon>
    </lineage>
</organism>
<dbReference type="PANTHER" id="PTHR28153">
    <property type="entry name" value="PROTEIN, PUTATIVE-RELATED"/>
    <property type="match status" value="1"/>
</dbReference>
<reference evidence="2" key="1">
    <citation type="journal article" date="2020" name="Stud. Mycol.">
        <title>101 Dothideomycetes genomes: a test case for predicting lifestyles and emergence of pathogens.</title>
        <authorList>
            <person name="Haridas S."/>
            <person name="Albert R."/>
            <person name="Binder M."/>
            <person name="Bloem J."/>
            <person name="Labutti K."/>
            <person name="Salamov A."/>
            <person name="Andreopoulos B."/>
            <person name="Baker S."/>
            <person name="Barry K."/>
            <person name="Bills G."/>
            <person name="Bluhm B."/>
            <person name="Cannon C."/>
            <person name="Castanera R."/>
            <person name="Culley D."/>
            <person name="Daum C."/>
            <person name="Ezra D."/>
            <person name="Gonzalez J."/>
            <person name="Henrissat B."/>
            <person name="Kuo A."/>
            <person name="Liang C."/>
            <person name="Lipzen A."/>
            <person name="Lutzoni F."/>
            <person name="Magnuson J."/>
            <person name="Mondo S."/>
            <person name="Nolan M."/>
            <person name="Ohm R."/>
            <person name="Pangilinan J."/>
            <person name="Park H.-J."/>
            <person name="Ramirez L."/>
            <person name="Alfaro M."/>
            <person name="Sun H."/>
            <person name="Tritt A."/>
            <person name="Yoshinaga Y."/>
            <person name="Zwiers L.-H."/>
            <person name="Turgeon B."/>
            <person name="Goodwin S."/>
            <person name="Spatafora J."/>
            <person name="Crous P."/>
            <person name="Grigoriev I."/>
        </authorList>
    </citation>
    <scope>NUCLEOTIDE SEQUENCE</scope>
    <source>
        <strain evidence="2">CBS 480.64</strain>
    </source>
</reference>
<feature type="transmembrane region" description="Helical" evidence="1">
    <location>
        <begin position="356"/>
        <end position="376"/>
    </location>
</feature>
<evidence type="ECO:0000256" key="1">
    <source>
        <dbReference type="SAM" id="Phobius"/>
    </source>
</evidence>
<keyword evidence="1" id="KW-0472">Membrane</keyword>
<evidence type="ECO:0000313" key="3">
    <source>
        <dbReference type="Proteomes" id="UP000799421"/>
    </source>
</evidence>
<proteinExistence type="predicted"/>
<keyword evidence="1" id="KW-1133">Transmembrane helix</keyword>
<dbReference type="EMBL" id="MU005973">
    <property type="protein sequence ID" value="KAF2861396.1"/>
    <property type="molecule type" value="Genomic_DNA"/>
</dbReference>
<dbReference type="InterPro" id="IPR053056">
    <property type="entry name" value="Lipid_Metab_Assoc_Protein"/>
</dbReference>